<dbReference type="AlphaFoldDB" id="A0A8J3TUT6"/>
<feature type="domain" description="Ketoreductase" evidence="6">
    <location>
        <begin position="2"/>
        <end position="145"/>
    </location>
</feature>
<protein>
    <recommendedName>
        <fullName evidence="3">UDP-glucose 4-epimerase</fullName>
    </recommendedName>
    <alternativeName>
        <fullName evidence="5">Galactowaldenase</fullName>
    </alternativeName>
    <alternativeName>
        <fullName evidence="4">UDP-galactose 4-epimerase</fullName>
    </alternativeName>
</protein>
<proteinExistence type="inferred from homology"/>
<dbReference type="InterPro" id="IPR001509">
    <property type="entry name" value="Epimerase_deHydtase"/>
</dbReference>
<dbReference type="SUPFAM" id="SSF51735">
    <property type="entry name" value="NAD(P)-binding Rossmann-fold domains"/>
    <property type="match status" value="1"/>
</dbReference>
<dbReference type="Proteomes" id="UP000650628">
    <property type="component" value="Unassembled WGS sequence"/>
</dbReference>
<evidence type="ECO:0000256" key="1">
    <source>
        <dbReference type="ARBA" id="ARBA00004947"/>
    </source>
</evidence>
<comment type="pathway">
    <text evidence="1">Carbohydrate metabolism; galactose metabolism.</text>
</comment>
<reference evidence="7 8" key="1">
    <citation type="submission" date="2021-01" db="EMBL/GenBank/DDBJ databases">
        <title>Whole genome shotgun sequence of Planotetraspora mira NBRC 15435.</title>
        <authorList>
            <person name="Komaki H."/>
            <person name="Tamura T."/>
        </authorList>
    </citation>
    <scope>NUCLEOTIDE SEQUENCE [LARGE SCALE GENOMIC DNA]</scope>
    <source>
        <strain evidence="7 8">NBRC 15435</strain>
    </source>
</reference>
<dbReference type="RefSeq" id="WP_203956581.1">
    <property type="nucleotide sequence ID" value="NZ_BOOO01000036.1"/>
</dbReference>
<evidence type="ECO:0000256" key="3">
    <source>
        <dbReference type="ARBA" id="ARBA00018569"/>
    </source>
</evidence>
<evidence type="ECO:0000256" key="2">
    <source>
        <dbReference type="ARBA" id="ARBA00007637"/>
    </source>
</evidence>
<dbReference type="SMART" id="SM00822">
    <property type="entry name" value="PKS_KR"/>
    <property type="match status" value="1"/>
</dbReference>
<comment type="caution">
    <text evidence="7">The sequence shown here is derived from an EMBL/GenBank/DDBJ whole genome shotgun (WGS) entry which is preliminary data.</text>
</comment>
<dbReference type="Pfam" id="PF01370">
    <property type="entry name" value="Epimerase"/>
    <property type="match status" value="1"/>
</dbReference>
<evidence type="ECO:0000256" key="4">
    <source>
        <dbReference type="ARBA" id="ARBA00031367"/>
    </source>
</evidence>
<keyword evidence="8" id="KW-1185">Reference proteome</keyword>
<dbReference type="PANTHER" id="PTHR43725">
    <property type="entry name" value="UDP-GLUCOSE 4-EPIMERASE"/>
    <property type="match status" value="1"/>
</dbReference>
<sequence>MILVTGGLGFIGSHTSRALLDMGERCVIGGRTAGRSPDALAAGGQAVVERMDCTDLDSLLGVGERHDITGIVHLAAAALGADTPLDELWANTRALFNVLRAAQEWGVARVVLASTIGVYGGADVADAYREDMPLPIGSAHLIPAHKKSAEILASAVSGSTGLDVVSVRIGAVWGPLGRPASPFFGAPQIVHAAVGGHALPGPLYAEDATDMCYVRDCGRAIALLQTAEALNHRTYNVGSGRTTTNREVAEALARAVPGRMPGLAEGRRPGTAPAVPLDIDRLRGDTGFAPEYDLDRAAGDYVRWLRAGNLR</sequence>
<comment type="similarity">
    <text evidence="2">Belongs to the NAD(P)-dependent epimerase/dehydratase family.</text>
</comment>
<evidence type="ECO:0000313" key="7">
    <source>
        <dbReference type="EMBL" id="GII32694.1"/>
    </source>
</evidence>
<gene>
    <name evidence="7" type="ORF">Pmi06nite_61360</name>
</gene>
<evidence type="ECO:0000259" key="6">
    <source>
        <dbReference type="SMART" id="SM00822"/>
    </source>
</evidence>
<accession>A0A8J3TUT6</accession>
<name>A0A8J3TUT6_9ACTN</name>
<dbReference type="Gene3D" id="3.40.50.720">
    <property type="entry name" value="NAD(P)-binding Rossmann-like Domain"/>
    <property type="match status" value="1"/>
</dbReference>
<dbReference type="EMBL" id="BOOO01000036">
    <property type="protein sequence ID" value="GII32694.1"/>
    <property type="molecule type" value="Genomic_DNA"/>
</dbReference>
<dbReference type="InterPro" id="IPR057326">
    <property type="entry name" value="KR_dom"/>
</dbReference>
<organism evidence="7 8">
    <name type="scientific">Planotetraspora mira</name>
    <dbReference type="NCBI Taxonomy" id="58121"/>
    <lineage>
        <taxon>Bacteria</taxon>
        <taxon>Bacillati</taxon>
        <taxon>Actinomycetota</taxon>
        <taxon>Actinomycetes</taxon>
        <taxon>Streptosporangiales</taxon>
        <taxon>Streptosporangiaceae</taxon>
        <taxon>Planotetraspora</taxon>
    </lineage>
</organism>
<evidence type="ECO:0000256" key="5">
    <source>
        <dbReference type="ARBA" id="ARBA00033067"/>
    </source>
</evidence>
<dbReference type="InterPro" id="IPR036291">
    <property type="entry name" value="NAD(P)-bd_dom_sf"/>
</dbReference>
<evidence type="ECO:0000313" key="8">
    <source>
        <dbReference type="Proteomes" id="UP000650628"/>
    </source>
</evidence>